<evidence type="ECO:0000256" key="4">
    <source>
        <dbReference type="ARBA" id="ARBA00022519"/>
    </source>
</evidence>
<comment type="caution">
    <text evidence="11">The sequence shown here is derived from an EMBL/GenBank/DDBJ whole genome shotgun (WGS) entry which is preliminary data.</text>
</comment>
<keyword evidence="3" id="KW-1003">Cell membrane</keyword>
<evidence type="ECO:0000256" key="1">
    <source>
        <dbReference type="ARBA" id="ARBA00004429"/>
    </source>
</evidence>
<sequence>MPKTVRIYIQSIDKLNKTMGYLLALMLLVMTVVIFAQIISRYLLGESLSWSEELARFIMVWGVFIGSAIATRYQSLIAVEILPQKLPERFAKWVKLLVYAIIIIFCYYLFSYGIDMVRQVILQKSPAMQISMAIPYSSVPIGTLLIFLNTVVVLFESLWKEEAE</sequence>
<evidence type="ECO:0000259" key="10">
    <source>
        <dbReference type="Pfam" id="PF04290"/>
    </source>
</evidence>
<gene>
    <name evidence="11" type="ORF">M3202_18930</name>
</gene>
<evidence type="ECO:0000256" key="9">
    <source>
        <dbReference type="SAM" id="Phobius"/>
    </source>
</evidence>
<accession>A0A9X2IQQ9</accession>
<dbReference type="GO" id="GO:0015740">
    <property type="term" value="P:C4-dicarboxylate transport"/>
    <property type="evidence" value="ECO:0007669"/>
    <property type="project" value="TreeGrafter"/>
</dbReference>
<reference evidence="11" key="1">
    <citation type="submission" date="2022-05" db="EMBL/GenBank/DDBJ databases">
        <title>Comparative Genomics of Spacecraft Associated Microbes.</title>
        <authorList>
            <person name="Tran M.T."/>
            <person name="Wright A."/>
            <person name="Seuylemezian A."/>
            <person name="Eisen J."/>
            <person name="Coil D."/>
        </authorList>
    </citation>
    <scope>NUCLEOTIDE SEQUENCE</scope>
    <source>
        <strain evidence="11">214.1.1</strain>
    </source>
</reference>
<organism evidence="11 12">
    <name type="scientific">Halalkalibacter oceani</name>
    <dbReference type="NCBI Taxonomy" id="1653776"/>
    <lineage>
        <taxon>Bacteria</taxon>
        <taxon>Bacillati</taxon>
        <taxon>Bacillota</taxon>
        <taxon>Bacilli</taxon>
        <taxon>Bacillales</taxon>
        <taxon>Bacillaceae</taxon>
        <taxon>Halalkalibacter</taxon>
    </lineage>
</organism>
<dbReference type="PANTHER" id="PTHR35011:SF2">
    <property type="entry name" value="2,3-DIKETO-L-GULONATE TRAP TRANSPORTER SMALL PERMEASE PROTEIN YIAM"/>
    <property type="match status" value="1"/>
</dbReference>
<dbReference type="PANTHER" id="PTHR35011">
    <property type="entry name" value="2,3-DIKETO-L-GULONATE TRAP TRANSPORTER SMALL PERMEASE PROTEIN YIAM"/>
    <property type="match status" value="1"/>
</dbReference>
<dbReference type="InterPro" id="IPR007387">
    <property type="entry name" value="TRAP_DctQ"/>
</dbReference>
<name>A0A9X2IQQ9_9BACI</name>
<dbReference type="RefSeq" id="WP_251224799.1">
    <property type="nucleotide sequence ID" value="NZ_JAMBOL010000029.1"/>
</dbReference>
<evidence type="ECO:0000256" key="7">
    <source>
        <dbReference type="ARBA" id="ARBA00023136"/>
    </source>
</evidence>
<dbReference type="GO" id="GO:0005886">
    <property type="term" value="C:plasma membrane"/>
    <property type="evidence" value="ECO:0007669"/>
    <property type="project" value="UniProtKB-SubCell"/>
</dbReference>
<dbReference type="AlphaFoldDB" id="A0A9X2IQQ9"/>
<feature type="domain" description="Tripartite ATP-independent periplasmic transporters DctQ component" evidence="10">
    <location>
        <begin position="30"/>
        <end position="157"/>
    </location>
</feature>
<keyword evidence="7 9" id="KW-0472">Membrane</keyword>
<keyword evidence="4" id="KW-0997">Cell inner membrane</keyword>
<dbReference type="GO" id="GO:0022857">
    <property type="term" value="F:transmembrane transporter activity"/>
    <property type="evidence" value="ECO:0007669"/>
    <property type="project" value="TreeGrafter"/>
</dbReference>
<evidence type="ECO:0000256" key="2">
    <source>
        <dbReference type="ARBA" id="ARBA00022448"/>
    </source>
</evidence>
<evidence type="ECO:0000256" key="3">
    <source>
        <dbReference type="ARBA" id="ARBA00022475"/>
    </source>
</evidence>
<feature type="transmembrane region" description="Helical" evidence="9">
    <location>
        <begin position="93"/>
        <end position="114"/>
    </location>
</feature>
<protein>
    <submittedName>
        <fullName evidence="11">TRAP transporter small permease</fullName>
    </submittedName>
</protein>
<evidence type="ECO:0000313" key="11">
    <source>
        <dbReference type="EMBL" id="MCM3716121.1"/>
    </source>
</evidence>
<dbReference type="Pfam" id="PF04290">
    <property type="entry name" value="DctQ"/>
    <property type="match status" value="1"/>
</dbReference>
<dbReference type="EMBL" id="JAMBOL010000029">
    <property type="protein sequence ID" value="MCM3716121.1"/>
    <property type="molecule type" value="Genomic_DNA"/>
</dbReference>
<feature type="transmembrane region" description="Helical" evidence="9">
    <location>
        <begin position="21"/>
        <end position="42"/>
    </location>
</feature>
<dbReference type="InterPro" id="IPR055348">
    <property type="entry name" value="DctQ"/>
</dbReference>
<comment type="similarity">
    <text evidence="8">Belongs to the TRAP transporter small permease family.</text>
</comment>
<evidence type="ECO:0000256" key="5">
    <source>
        <dbReference type="ARBA" id="ARBA00022692"/>
    </source>
</evidence>
<keyword evidence="5 9" id="KW-0812">Transmembrane</keyword>
<comment type="subcellular location">
    <subcellularLocation>
        <location evidence="1">Cell inner membrane</location>
        <topology evidence="1">Multi-pass membrane protein</topology>
    </subcellularLocation>
</comment>
<proteinExistence type="inferred from homology"/>
<evidence type="ECO:0000313" key="12">
    <source>
        <dbReference type="Proteomes" id="UP001139179"/>
    </source>
</evidence>
<feature type="transmembrane region" description="Helical" evidence="9">
    <location>
        <begin position="54"/>
        <end position="73"/>
    </location>
</feature>
<evidence type="ECO:0000256" key="6">
    <source>
        <dbReference type="ARBA" id="ARBA00022989"/>
    </source>
</evidence>
<keyword evidence="2" id="KW-0813">Transport</keyword>
<keyword evidence="12" id="KW-1185">Reference proteome</keyword>
<keyword evidence="6 9" id="KW-1133">Transmembrane helix</keyword>
<evidence type="ECO:0000256" key="8">
    <source>
        <dbReference type="ARBA" id="ARBA00038436"/>
    </source>
</evidence>
<feature type="transmembrane region" description="Helical" evidence="9">
    <location>
        <begin position="134"/>
        <end position="155"/>
    </location>
</feature>
<dbReference type="Proteomes" id="UP001139179">
    <property type="component" value="Unassembled WGS sequence"/>
</dbReference>